<gene>
    <name evidence="2" type="ORF">CFIMG_008599RA00001</name>
</gene>
<reference evidence="2 3" key="2">
    <citation type="journal article" date="2013" name="IMA Fungus">
        <title>IMA Genome-F 1: Ceratocystis fimbriata: Draft nuclear genome sequence for the plant pathogen, Ceratocystis fimbriata.</title>
        <authorList>
            <person name="Wilken P.M."/>
            <person name="Steenkamp E.T."/>
            <person name="Wingfield M.J."/>
            <person name="de Beer Z.W."/>
            <person name="Wingfield B.D."/>
        </authorList>
    </citation>
    <scope>NUCLEOTIDE SEQUENCE [LARGE SCALE GENOMIC DNA]</scope>
    <source>
        <strain evidence="2 3">CBS 114723</strain>
    </source>
</reference>
<dbReference type="AlphaFoldDB" id="A0A2C5X0Z0"/>
<feature type="region of interest" description="Disordered" evidence="1">
    <location>
        <begin position="30"/>
        <end position="51"/>
    </location>
</feature>
<dbReference type="Proteomes" id="UP000222788">
    <property type="component" value="Unassembled WGS sequence"/>
</dbReference>
<keyword evidence="3" id="KW-1185">Reference proteome</keyword>
<organism evidence="2 3">
    <name type="scientific">Ceratocystis fimbriata CBS 114723</name>
    <dbReference type="NCBI Taxonomy" id="1035309"/>
    <lineage>
        <taxon>Eukaryota</taxon>
        <taxon>Fungi</taxon>
        <taxon>Dikarya</taxon>
        <taxon>Ascomycota</taxon>
        <taxon>Pezizomycotina</taxon>
        <taxon>Sordariomycetes</taxon>
        <taxon>Hypocreomycetidae</taxon>
        <taxon>Microascales</taxon>
        <taxon>Ceratocystidaceae</taxon>
        <taxon>Ceratocystis</taxon>
    </lineage>
</organism>
<protein>
    <submittedName>
        <fullName evidence="2">Uncharacterized protein</fullName>
    </submittedName>
</protein>
<name>A0A2C5X0Z0_9PEZI</name>
<evidence type="ECO:0000313" key="3">
    <source>
        <dbReference type="Proteomes" id="UP000222788"/>
    </source>
</evidence>
<evidence type="ECO:0000256" key="1">
    <source>
        <dbReference type="SAM" id="MobiDB-lite"/>
    </source>
</evidence>
<dbReference type="EMBL" id="APWK03000087">
    <property type="protein sequence ID" value="PHH51713.1"/>
    <property type="molecule type" value="Genomic_DNA"/>
</dbReference>
<accession>A0A2C5X0Z0</accession>
<proteinExistence type="predicted"/>
<evidence type="ECO:0000313" key="2">
    <source>
        <dbReference type="EMBL" id="PHH51713.1"/>
    </source>
</evidence>
<comment type="caution">
    <text evidence="2">The sequence shown here is derived from an EMBL/GenBank/DDBJ whole genome shotgun (WGS) entry which is preliminary data.</text>
</comment>
<reference evidence="2 3" key="1">
    <citation type="journal article" date="2013" name="Fungal Biol.">
        <title>Analysis of microsatellite markers in the genome of the plant pathogen Ceratocystis fimbriata.</title>
        <authorList>
            <person name="Simpson M.C."/>
            <person name="Wilken P.M."/>
            <person name="Coetzee M.P."/>
            <person name="Wingfield M.J."/>
            <person name="Wingfield B.D."/>
        </authorList>
    </citation>
    <scope>NUCLEOTIDE SEQUENCE [LARGE SCALE GENOMIC DNA]</scope>
    <source>
        <strain evidence="2 3">CBS 114723</strain>
    </source>
</reference>
<feature type="compositionally biased region" description="Acidic residues" evidence="1">
    <location>
        <begin position="42"/>
        <end position="51"/>
    </location>
</feature>
<sequence length="80" mass="9009">MRPERRKEKKLELALQKSMATRIIGAHKPIIPSDATIPGSEEGCEENEENGLEAEYGWVPKTKPRPLLDRDAIIAPPYEV</sequence>